<reference evidence="3 4" key="1">
    <citation type="journal article" date="2024" name="Commun. Biol.">
        <title>Comparative genomic analysis of thermophilic fungi reveals convergent evolutionary adaptations and gene losses.</title>
        <authorList>
            <person name="Steindorff A.S."/>
            <person name="Aguilar-Pontes M.V."/>
            <person name="Robinson A.J."/>
            <person name="Andreopoulos B."/>
            <person name="LaButti K."/>
            <person name="Kuo A."/>
            <person name="Mondo S."/>
            <person name="Riley R."/>
            <person name="Otillar R."/>
            <person name="Haridas S."/>
            <person name="Lipzen A."/>
            <person name="Grimwood J."/>
            <person name="Schmutz J."/>
            <person name="Clum A."/>
            <person name="Reid I.D."/>
            <person name="Moisan M.C."/>
            <person name="Butler G."/>
            <person name="Nguyen T.T.M."/>
            <person name="Dewar K."/>
            <person name="Conant G."/>
            <person name="Drula E."/>
            <person name="Henrissat B."/>
            <person name="Hansel C."/>
            <person name="Singer S."/>
            <person name="Hutchinson M.I."/>
            <person name="de Vries R.P."/>
            <person name="Natvig D.O."/>
            <person name="Powell A.J."/>
            <person name="Tsang A."/>
            <person name="Grigoriev I.V."/>
        </authorList>
    </citation>
    <scope>NUCLEOTIDE SEQUENCE [LARGE SCALE GENOMIC DNA]</scope>
    <source>
        <strain evidence="3 4">CBS 620.91</strain>
    </source>
</reference>
<evidence type="ECO:0000313" key="4">
    <source>
        <dbReference type="Proteomes" id="UP001583172"/>
    </source>
</evidence>
<feature type="compositionally biased region" description="Low complexity" evidence="1">
    <location>
        <begin position="468"/>
        <end position="479"/>
    </location>
</feature>
<dbReference type="InterPro" id="IPR036322">
    <property type="entry name" value="WD40_repeat_dom_sf"/>
</dbReference>
<feature type="domain" description="DUF2415" evidence="2">
    <location>
        <begin position="333"/>
        <end position="372"/>
    </location>
</feature>
<keyword evidence="4" id="KW-1185">Reference proteome</keyword>
<gene>
    <name evidence="3" type="ORF">VTJ49DRAFT_6050</name>
</gene>
<dbReference type="InterPro" id="IPR019417">
    <property type="entry name" value="DUF2415"/>
</dbReference>
<accession>A0ABR3V2F5</accession>
<name>A0ABR3V2F5_HUMIN</name>
<proteinExistence type="predicted"/>
<dbReference type="PANTHER" id="PTHR43991">
    <property type="entry name" value="WD REPEAT PROTEIN (AFU_ORTHOLOGUE AFUA_8G05640)-RELATED"/>
    <property type="match status" value="1"/>
</dbReference>
<evidence type="ECO:0000259" key="2">
    <source>
        <dbReference type="Pfam" id="PF10313"/>
    </source>
</evidence>
<evidence type="ECO:0000313" key="3">
    <source>
        <dbReference type="EMBL" id="KAL1835795.1"/>
    </source>
</evidence>
<dbReference type="InterPro" id="IPR015943">
    <property type="entry name" value="WD40/YVTN_repeat-like_dom_sf"/>
</dbReference>
<evidence type="ECO:0000256" key="1">
    <source>
        <dbReference type="SAM" id="MobiDB-lite"/>
    </source>
</evidence>
<feature type="region of interest" description="Disordered" evidence="1">
    <location>
        <begin position="547"/>
        <end position="585"/>
    </location>
</feature>
<dbReference type="PANTHER" id="PTHR43991:SF9">
    <property type="entry name" value="DUF2415 DOMAIN-CONTAINING PROTEIN"/>
    <property type="match status" value="1"/>
</dbReference>
<protein>
    <recommendedName>
        <fullName evidence="2">DUF2415 domain-containing protein</fullName>
    </recommendedName>
</protein>
<sequence>MAVSNSSYMATDDLILAKPRRRFRTGIRWQHWQLRSLIGVDGQNYVYFPAPPTDGGACTVQRLNTKTRETETVKRLSFNPRCLVARHGWVCCGGEDGRFSAFRVGGWNPNDSADRRFDLQADDPLPLSLDLPDAISSVLDDARSEKNTVARTIQFGRDRVNCITLWFPPSSTNRWEGAYDQVVAVLAHNDSSVVVVDLRRQEMLDRVTYPDYMNRGVISPNGRLLIAISDDPYLYIHERKEKKSDAGTPARSGDRPTYTWELCNKIQLKSQRPDDRSDNRGSFAACFSSTGEFLAVGTQYGTISIFHVPSLTHPRADPLITSFNASRPNAEFGAVRDMAFSPGPNDLLAWTEDRGRVGIADVRKCFDARQILILDKDEDFEQLSVSDRGTIDPRLLDQRSSGSTERSDAVFAFANALENRRSEGQSLLARYNVPLTADETAVLEAIQDYRRRQEQYNRRTDPEGGNGSSSSSSNNNNNNGSGGGGARPPPWSERAARATTGGNGGGESTSAGTSQQRTASVSRAVNDVLDSIRDQRERIRETHAAARLRARAGGGSAGTGEDSALADRRRSGGDSGGVSASAGGTGPGTLFSRLMANVTSAAAAGVGSGSSSSSTTAGAGGGGYGWENVEALASFLLREWEENPGRRIVTSFFVPHARPQPYDTAGLAWSEDGSILIVGAENGIFEFHVNTLARRMLPCIDPS</sequence>
<feature type="region of interest" description="Disordered" evidence="1">
    <location>
        <begin position="453"/>
        <end position="526"/>
    </location>
</feature>
<dbReference type="Gene3D" id="2.130.10.10">
    <property type="entry name" value="YVTN repeat-like/Quinoprotein amine dehydrogenase"/>
    <property type="match status" value="1"/>
</dbReference>
<organism evidence="3 4">
    <name type="scientific">Humicola insolens</name>
    <name type="common">Soft-rot fungus</name>
    <dbReference type="NCBI Taxonomy" id="85995"/>
    <lineage>
        <taxon>Eukaryota</taxon>
        <taxon>Fungi</taxon>
        <taxon>Dikarya</taxon>
        <taxon>Ascomycota</taxon>
        <taxon>Pezizomycotina</taxon>
        <taxon>Sordariomycetes</taxon>
        <taxon>Sordariomycetidae</taxon>
        <taxon>Sordariales</taxon>
        <taxon>Chaetomiaceae</taxon>
        <taxon>Mycothermus</taxon>
    </lineage>
</organism>
<feature type="compositionally biased region" description="Polar residues" evidence="1">
    <location>
        <begin position="514"/>
        <end position="523"/>
    </location>
</feature>
<feature type="compositionally biased region" description="Basic and acidic residues" evidence="1">
    <location>
        <begin position="453"/>
        <end position="462"/>
    </location>
</feature>
<dbReference type="SUPFAM" id="SSF50978">
    <property type="entry name" value="WD40 repeat-like"/>
    <property type="match status" value="1"/>
</dbReference>
<dbReference type="Proteomes" id="UP001583172">
    <property type="component" value="Unassembled WGS sequence"/>
</dbReference>
<dbReference type="Pfam" id="PF10313">
    <property type="entry name" value="DUF2415"/>
    <property type="match status" value="1"/>
</dbReference>
<comment type="caution">
    <text evidence="3">The sequence shown here is derived from an EMBL/GenBank/DDBJ whole genome shotgun (WGS) entry which is preliminary data.</text>
</comment>
<dbReference type="EMBL" id="JAZGSY010000535">
    <property type="protein sequence ID" value="KAL1835795.1"/>
    <property type="molecule type" value="Genomic_DNA"/>
</dbReference>